<keyword evidence="1" id="KW-0677">Repeat</keyword>
<dbReference type="InterPro" id="IPR056823">
    <property type="entry name" value="TEN-like_YD-shell"/>
</dbReference>
<feature type="chain" id="PRO_5016760918" description="Teneurin-like YD-shell domain-containing protein" evidence="3">
    <location>
        <begin position="36"/>
        <end position="505"/>
    </location>
</feature>
<evidence type="ECO:0000256" key="3">
    <source>
        <dbReference type="SAM" id="SignalP"/>
    </source>
</evidence>
<evidence type="ECO:0000259" key="4">
    <source>
        <dbReference type="Pfam" id="PF25023"/>
    </source>
</evidence>
<dbReference type="Gene3D" id="2.180.10.10">
    <property type="entry name" value="RHS repeat-associated core"/>
    <property type="match status" value="1"/>
</dbReference>
<organism evidence="5 6">
    <name type="scientific">Dyella monticola</name>
    <dbReference type="NCBI Taxonomy" id="1927958"/>
    <lineage>
        <taxon>Bacteria</taxon>
        <taxon>Pseudomonadati</taxon>
        <taxon>Pseudomonadota</taxon>
        <taxon>Gammaproteobacteria</taxon>
        <taxon>Lysobacterales</taxon>
        <taxon>Rhodanobacteraceae</taxon>
        <taxon>Dyella</taxon>
    </lineage>
</organism>
<reference evidence="5 6" key="1">
    <citation type="submission" date="2018-07" db="EMBL/GenBank/DDBJ databases">
        <title>Dyella monticola sp. nov. and Dyella psychrodurans sp. nov. isolated from monsoon evergreen broad-leaved forest soil of Dinghu Mountain, China.</title>
        <authorList>
            <person name="Gao Z."/>
            <person name="Qiu L."/>
        </authorList>
    </citation>
    <scope>NUCLEOTIDE SEQUENCE [LARGE SCALE GENOMIC DNA]</scope>
    <source>
        <strain evidence="5 6">4G-K06</strain>
    </source>
</reference>
<protein>
    <recommendedName>
        <fullName evidence="4">Teneurin-like YD-shell domain-containing protein</fullName>
    </recommendedName>
</protein>
<dbReference type="Pfam" id="PF25023">
    <property type="entry name" value="TEN_YD-shell"/>
    <property type="match status" value="1"/>
</dbReference>
<dbReference type="PANTHER" id="PTHR32305:SF15">
    <property type="entry name" value="PROTEIN RHSA-RELATED"/>
    <property type="match status" value="1"/>
</dbReference>
<feature type="compositionally biased region" description="Gly residues" evidence="2">
    <location>
        <begin position="308"/>
        <end position="322"/>
    </location>
</feature>
<gene>
    <name evidence="5" type="ORF">DWU98_05435</name>
</gene>
<dbReference type="EMBL" id="QRBE01000002">
    <property type="protein sequence ID" value="RDS83759.1"/>
    <property type="molecule type" value="Genomic_DNA"/>
</dbReference>
<feature type="signal peptide" evidence="3">
    <location>
        <begin position="1"/>
        <end position="35"/>
    </location>
</feature>
<evidence type="ECO:0000256" key="1">
    <source>
        <dbReference type="ARBA" id="ARBA00022737"/>
    </source>
</evidence>
<proteinExistence type="predicted"/>
<feature type="region of interest" description="Disordered" evidence="2">
    <location>
        <begin position="299"/>
        <end position="326"/>
    </location>
</feature>
<keyword evidence="3" id="KW-0732">Signal</keyword>
<keyword evidence="6" id="KW-1185">Reference proteome</keyword>
<feature type="domain" description="Teneurin-like YD-shell" evidence="4">
    <location>
        <begin position="166"/>
        <end position="265"/>
    </location>
</feature>
<comment type="caution">
    <text evidence="5">The sequence shown here is derived from an EMBL/GenBank/DDBJ whole genome shotgun (WGS) entry which is preliminary data.</text>
</comment>
<dbReference type="Proteomes" id="UP000254258">
    <property type="component" value="Unassembled WGS sequence"/>
</dbReference>
<dbReference type="InterPro" id="IPR022385">
    <property type="entry name" value="Rhs_assc_core"/>
</dbReference>
<sequence length="505" mass="51612">MTPQRMGAKVMKTSQTKLCAWALALCTWVAAPAYAQTTPTIGNVDGEIGDGNGAVTLRGWACWQGYVLHRYSPQIKLYAGGEASKGGVQLGVYQVDQPSEQAIQDSCRNQNSNNRFAIGISIAVRQRYGGQPLYVYAETLDVPNGGYVLLPGSGQFTIPTAPAVTDSVYYIHTDRLGSNVIMTDANANVVAKTDYKAYGGVANNQQKNEAPGYTGQYEDPLTGLTYMQQRYYDSDLGRFISADLIAARAGDVFNFNRYAYAANSPLNFIDPTGMDYCAAYVNGVAAGIGYCGDSSDSLGQGGSRNSNAGGGSAGGPGGGGGSIPTEKPVNVTATSQGMYCLKEWQIRGIAGAVVGAGAGAVLGSESGPGAFGSAALGGLVNGGLSVADGLMNTTQWNGGALGALGAASTAGNKFELGASAFGGLFGGAVSSELSNQGYSRPVANGTGATLGASVGSVIYTWFKGGTASGMFKAGLRGGGMGLAISVTQSSLEAALRAENRSFCAN</sequence>
<evidence type="ECO:0000313" key="6">
    <source>
        <dbReference type="Proteomes" id="UP000254258"/>
    </source>
</evidence>
<evidence type="ECO:0000256" key="2">
    <source>
        <dbReference type="SAM" id="MobiDB-lite"/>
    </source>
</evidence>
<dbReference type="PANTHER" id="PTHR32305">
    <property type="match status" value="1"/>
</dbReference>
<evidence type="ECO:0000313" key="5">
    <source>
        <dbReference type="EMBL" id="RDS83759.1"/>
    </source>
</evidence>
<accession>A0A370X5Q1</accession>
<dbReference type="InterPro" id="IPR050708">
    <property type="entry name" value="T6SS_VgrG/RHS"/>
</dbReference>
<name>A0A370X5Q1_9GAMM</name>
<dbReference type="NCBIfam" id="TIGR03696">
    <property type="entry name" value="Rhs_assc_core"/>
    <property type="match status" value="1"/>
</dbReference>
<dbReference type="AlphaFoldDB" id="A0A370X5Q1"/>